<dbReference type="Gene3D" id="3.90.226.10">
    <property type="entry name" value="2-enoyl-CoA Hydratase, Chain A, domain 1"/>
    <property type="match status" value="1"/>
</dbReference>
<dbReference type="SUPFAM" id="SSF52096">
    <property type="entry name" value="ClpP/crotonase"/>
    <property type="match status" value="1"/>
</dbReference>
<dbReference type="InterPro" id="IPR014748">
    <property type="entry name" value="Enoyl-CoA_hydra_C"/>
</dbReference>
<evidence type="ECO:0000256" key="1">
    <source>
        <dbReference type="ARBA" id="ARBA00005254"/>
    </source>
</evidence>
<sequence>MNDPELTVPPRRRGDATGASGGPDSIRRMEPALHLDVADGVATIRIAHPAKRNAMTTDMWRALPELLARCAADPAVRVLVLTGEGGTFCAGADISTLTEGAERSRDLAIAAEEALAAFPKPTLAAVRGHCVGGGCQLAAACDLRFAAEDASFGVTPAKLGIVYGASSTRRLVELTGPSAAKYLLFSGELIDAARALRTGLVDEVWPPEALEKRVAEFARVLASRSLLTQAAAKEFAAGPAAPDRIAHWAEQERGSGDTAEGVAAFLERRRPRFAWAAQRP</sequence>
<evidence type="ECO:0000313" key="5">
    <source>
        <dbReference type="Proteomes" id="UP000659223"/>
    </source>
</evidence>
<comment type="similarity">
    <text evidence="1">Belongs to the enoyl-CoA hydratase/isomerase family.</text>
</comment>
<dbReference type="PANTHER" id="PTHR11941">
    <property type="entry name" value="ENOYL-COA HYDRATASE-RELATED"/>
    <property type="match status" value="1"/>
</dbReference>
<dbReference type="PANTHER" id="PTHR11941:SF127">
    <property type="entry name" value="ENOYL-COA HYDRATASE ECHA18 (ENOYL HYDRASE) (UNSATURATED ACYL-COA HYDRATASE) (CROTONASE)-RELATED"/>
    <property type="match status" value="1"/>
</dbReference>
<comment type="caution">
    <text evidence="4">The sequence shown here is derived from an EMBL/GenBank/DDBJ whole genome shotgun (WGS) entry which is preliminary data.</text>
</comment>
<feature type="region of interest" description="Disordered" evidence="3">
    <location>
        <begin position="1"/>
        <end position="27"/>
    </location>
</feature>
<organism evidence="4 5">
    <name type="scientific">Streptomyces hiroshimensis</name>
    <dbReference type="NCBI Taxonomy" id="66424"/>
    <lineage>
        <taxon>Bacteria</taxon>
        <taxon>Bacillati</taxon>
        <taxon>Actinomycetota</taxon>
        <taxon>Actinomycetes</taxon>
        <taxon>Kitasatosporales</taxon>
        <taxon>Streptomycetaceae</taxon>
        <taxon>Streptomyces</taxon>
    </lineage>
</organism>
<dbReference type="CDD" id="cd06558">
    <property type="entry name" value="crotonase-like"/>
    <property type="match status" value="1"/>
</dbReference>
<dbReference type="EMBL" id="BMUT01000001">
    <property type="protein sequence ID" value="GGX64435.1"/>
    <property type="molecule type" value="Genomic_DNA"/>
</dbReference>
<protein>
    <submittedName>
        <fullName evidence="4">Enoyl-CoA hydratase</fullName>
    </submittedName>
</protein>
<reference evidence="5" key="1">
    <citation type="journal article" date="2019" name="Int. J. Syst. Evol. Microbiol.">
        <title>The Global Catalogue of Microorganisms (GCM) 10K type strain sequencing project: providing services to taxonomists for standard genome sequencing and annotation.</title>
        <authorList>
            <consortium name="The Broad Institute Genomics Platform"/>
            <consortium name="The Broad Institute Genome Sequencing Center for Infectious Disease"/>
            <person name="Wu L."/>
            <person name="Ma J."/>
        </authorList>
    </citation>
    <scope>NUCLEOTIDE SEQUENCE [LARGE SCALE GENOMIC DNA]</scope>
    <source>
        <strain evidence="5">JCM 4586</strain>
    </source>
</reference>
<evidence type="ECO:0000256" key="2">
    <source>
        <dbReference type="ARBA" id="ARBA00023239"/>
    </source>
</evidence>
<gene>
    <name evidence="4" type="ORF">GCM10010324_06710</name>
</gene>
<keyword evidence="2" id="KW-0456">Lyase</keyword>
<dbReference type="InterPro" id="IPR029045">
    <property type="entry name" value="ClpP/crotonase-like_dom_sf"/>
</dbReference>
<keyword evidence="5" id="KW-1185">Reference proteome</keyword>
<accession>A0ABQ2Y5Y0</accession>
<dbReference type="Pfam" id="PF00378">
    <property type="entry name" value="ECH_1"/>
    <property type="match status" value="1"/>
</dbReference>
<dbReference type="Proteomes" id="UP000659223">
    <property type="component" value="Unassembled WGS sequence"/>
</dbReference>
<dbReference type="Gene3D" id="1.10.12.10">
    <property type="entry name" value="Lyase 2-enoyl-coa Hydratase, Chain A, domain 2"/>
    <property type="match status" value="1"/>
</dbReference>
<name>A0ABQ2Y5Y0_9ACTN</name>
<dbReference type="InterPro" id="IPR001753">
    <property type="entry name" value="Enoyl-CoA_hydra/iso"/>
</dbReference>
<proteinExistence type="inferred from homology"/>
<evidence type="ECO:0000313" key="4">
    <source>
        <dbReference type="EMBL" id="GGX64435.1"/>
    </source>
</evidence>
<evidence type="ECO:0000256" key="3">
    <source>
        <dbReference type="SAM" id="MobiDB-lite"/>
    </source>
</evidence>